<dbReference type="AlphaFoldDB" id="A0A437JX63"/>
<keyword evidence="10" id="KW-0732">Signal</keyword>
<protein>
    <submittedName>
        <fullName evidence="12">C-type cytochrome</fullName>
    </submittedName>
</protein>
<dbReference type="Pfam" id="PF00034">
    <property type="entry name" value="Cytochrom_C"/>
    <property type="match status" value="2"/>
</dbReference>
<dbReference type="SUPFAM" id="SSF46626">
    <property type="entry name" value="Cytochrome c"/>
    <property type="match status" value="2"/>
</dbReference>
<keyword evidence="13" id="KW-1185">Reference proteome</keyword>
<evidence type="ECO:0000259" key="11">
    <source>
        <dbReference type="PROSITE" id="PS51007"/>
    </source>
</evidence>
<dbReference type="PANTHER" id="PTHR33751:SF9">
    <property type="entry name" value="CYTOCHROME C4"/>
    <property type="match status" value="1"/>
</dbReference>
<feature type="signal peptide" evidence="10">
    <location>
        <begin position="1"/>
        <end position="29"/>
    </location>
</feature>
<gene>
    <name evidence="12" type="ORF">ENE75_07305</name>
</gene>
<keyword evidence="5" id="KW-0574">Periplasm</keyword>
<evidence type="ECO:0000256" key="1">
    <source>
        <dbReference type="ARBA" id="ARBA00004418"/>
    </source>
</evidence>
<feature type="binding site" description="covalent" evidence="8">
    <location>
        <position position="78"/>
    </location>
    <ligand>
        <name>heme c</name>
        <dbReference type="ChEBI" id="CHEBI:61717"/>
        <label>1</label>
    </ligand>
</feature>
<evidence type="ECO:0000256" key="5">
    <source>
        <dbReference type="ARBA" id="ARBA00022764"/>
    </source>
</evidence>
<evidence type="ECO:0000256" key="2">
    <source>
        <dbReference type="ARBA" id="ARBA00022448"/>
    </source>
</evidence>
<dbReference type="InterPro" id="IPR050597">
    <property type="entry name" value="Cytochrome_c_Oxidase_Subunit"/>
</dbReference>
<dbReference type="InterPro" id="IPR036909">
    <property type="entry name" value="Cyt_c-like_dom_sf"/>
</dbReference>
<dbReference type="PIRSF" id="PIRSF000005">
    <property type="entry name" value="Cytochrome_c4"/>
    <property type="match status" value="1"/>
</dbReference>
<dbReference type="Gene3D" id="1.10.760.10">
    <property type="entry name" value="Cytochrome c-like domain"/>
    <property type="match status" value="2"/>
</dbReference>
<dbReference type="PROSITE" id="PS51007">
    <property type="entry name" value="CYTC"/>
    <property type="match status" value="2"/>
</dbReference>
<feature type="binding site" description="covalent" evidence="8">
    <location>
        <position position="75"/>
    </location>
    <ligand>
        <name>heme c</name>
        <dbReference type="ChEBI" id="CHEBI:61717"/>
        <label>1</label>
    </ligand>
</feature>
<feature type="binding site" description="axial binding residue" evidence="9">
    <location>
        <position position="122"/>
    </location>
    <ligand>
        <name>heme c</name>
        <dbReference type="ChEBI" id="CHEBI:61717"/>
        <label>1</label>
    </ligand>
    <ligandPart>
        <name>Fe</name>
        <dbReference type="ChEBI" id="CHEBI:18248"/>
    </ligandPart>
</feature>
<organism evidence="12 13">
    <name type="scientific">Rubrivivax albus</name>
    <dbReference type="NCBI Taxonomy" id="2499835"/>
    <lineage>
        <taxon>Bacteria</taxon>
        <taxon>Pseudomonadati</taxon>
        <taxon>Pseudomonadota</taxon>
        <taxon>Betaproteobacteria</taxon>
        <taxon>Burkholderiales</taxon>
        <taxon>Sphaerotilaceae</taxon>
        <taxon>Rubrivivax</taxon>
    </lineage>
</organism>
<feature type="chain" id="PRO_5019469872" evidence="10">
    <location>
        <begin position="30"/>
        <end position="255"/>
    </location>
</feature>
<evidence type="ECO:0000256" key="3">
    <source>
        <dbReference type="ARBA" id="ARBA00022617"/>
    </source>
</evidence>
<evidence type="ECO:0000256" key="6">
    <source>
        <dbReference type="ARBA" id="ARBA00022982"/>
    </source>
</evidence>
<name>A0A437JX63_9BURK</name>
<feature type="binding site" description="axial binding residue" evidence="9">
    <location>
        <position position="184"/>
    </location>
    <ligand>
        <name>heme c</name>
        <dbReference type="ChEBI" id="CHEBI:61717"/>
        <label>2</label>
    </ligand>
    <ligandPart>
        <name>Fe</name>
        <dbReference type="ChEBI" id="CHEBI:18248"/>
    </ligandPart>
</feature>
<dbReference type="InterPro" id="IPR009056">
    <property type="entry name" value="Cyt_c-like_dom"/>
</dbReference>
<evidence type="ECO:0000256" key="10">
    <source>
        <dbReference type="SAM" id="SignalP"/>
    </source>
</evidence>
<sequence>MNTPLRDLAAAALLVLAAAVPALLPAAHAEMQAEAHGQRQPAPAALSPGELRTLLATMPAGEPARGERLHAEQFCASCHGAKGVAPTPNWPHVAGQRAAYTFKMLVDYQRGIRAEVERAALMHAVTRDMAAQDMADLAAWYATLPLPHEAETPRPKTTVAAAAVQRLVRKGDPSRLITPCASCHGARGQGGTGDGKASPALAGQNPRYLVRTLQQYHGDVRTNDPKRGMRAFAQRLSSAEVDALASYYADLTAAR</sequence>
<keyword evidence="7 9" id="KW-0408">Iron</keyword>
<keyword evidence="2" id="KW-0813">Transport</keyword>
<comment type="caution">
    <text evidence="12">The sequence shown here is derived from an EMBL/GenBank/DDBJ whole genome shotgun (WGS) entry which is preliminary data.</text>
</comment>
<evidence type="ECO:0000256" key="9">
    <source>
        <dbReference type="PIRSR" id="PIRSR000005-2"/>
    </source>
</evidence>
<evidence type="ECO:0000256" key="7">
    <source>
        <dbReference type="ARBA" id="ARBA00023004"/>
    </source>
</evidence>
<comment type="subcellular location">
    <subcellularLocation>
        <location evidence="1">Periplasm</location>
    </subcellularLocation>
</comment>
<evidence type="ECO:0000313" key="13">
    <source>
        <dbReference type="Proteomes" id="UP000288178"/>
    </source>
</evidence>
<dbReference type="EMBL" id="SACT01000002">
    <property type="protein sequence ID" value="RVT52256.1"/>
    <property type="molecule type" value="Genomic_DNA"/>
</dbReference>
<dbReference type="GO" id="GO:0042597">
    <property type="term" value="C:periplasmic space"/>
    <property type="evidence" value="ECO:0007669"/>
    <property type="project" value="UniProtKB-SubCell"/>
</dbReference>
<accession>A0A437JX63</accession>
<proteinExistence type="predicted"/>
<dbReference type="RefSeq" id="WP_128197351.1">
    <property type="nucleotide sequence ID" value="NZ_SACT01000002.1"/>
</dbReference>
<evidence type="ECO:0000256" key="4">
    <source>
        <dbReference type="ARBA" id="ARBA00022723"/>
    </source>
</evidence>
<feature type="binding site" description="axial binding residue" evidence="9">
    <location>
        <position position="79"/>
    </location>
    <ligand>
        <name>heme c</name>
        <dbReference type="ChEBI" id="CHEBI:61717"/>
        <label>1</label>
    </ligand>
    <ligandPart>
        <name>Fe</name>
        <dbReference type="ChEBI" id="CHEBI:18248"/>
    </ligandPart>
</feature>
<dbReference type="OrthoDB" id="5295860at2"/>
<dbReference type="InterPro" id="IPR024167">
    <property type="entry name" value="Cytochrome_c4-like"/>
</dbReference>
<evidence type="ECO:0000313" key="12">
    <source>
        <dbReference type="EMBL" id="RVT52256.1"/>
    </source>
</evidence>
<dbReference type="PANTHER" id="PTHR33751">
    <property type="entry name" value="CBB3-TYPE CYTOCHROME C OXIDASE SUBUNIT FIXP"/>
    <property type="match status" value="1"/>
</dbReference>
<feature type="binding site" description="covalent" evidence="8">
    <location>
        <position position="183"/>
    </location>
    <ligand>
        <name>heme c</name>
        <dbReference type="ChEBI" id="CHEBI:61717"/>
        <label>2</label>
    </ligand>
</feature>
<feature type="domain" description="Cytochrome c" evidence="11">
    <location>
        <begin position="166"/>
        <end position="252"/>
    </location>
</feature>
<comment type="PTM">
    <text evidence="8">Binds 2 heme c groups covalently per subunit.</text>
</comment>
<dbReference type="Proteomes" id="UP000288178">
    <property type="component" value="Unassembled WGS sequence"/>
</dbReference>
<keyword evidence="6" id="KW-0249">Electron transport</keyword>
<dbReference type="GO" id="GO:0005506">
    <property type="term" value="F:iron ion binding"/>
    <property type="evidence" value="ECO:0007669"/>
    <property type="project" value="InterPro"/>
</dbReference>
<dbReference type="GO" id="GO:0020037">
    <property type="term" value="F:heme binding"/>
    <property type="evidence" value="ECO:0007669"/>
    <property type="project" value="InterPro"/>
</dbReference>
<dbReference type="GO" id="GO:0009055">
    <property type="term" value="F:electron transfer activity"/>
    <property type="evidence" value="ECO:0007669"/>
    <property type="project" value="InterPro"/>
</dbReference>
<evidence type="ECO:0000256" key="8">
    <source>
        <dbReference type="PIRSR" id="PIRSR000005-1"/>
    </source>
</evidence>
<feature type="binding site" description="covalent" evidence="8">
    <location>
        <position position="180"/>
    </location>
    <ligand>
        <name>heme c</name>
        <dbReference type="ChEBI" id="CHEBI:61717"/>
        <label>2</label>
    </ligand>
</feature>
<reference evidence="12 13" key="1">
    <citation type="submission" date="2019-01" db="EMBL/GenBank/DDBJ databases">
        <authorList>
            <person name="Chen W.-M."/>
        </authorList>
    </citation>
    <scope>NUCLEOTIDE SEQUENCE [LARGE SCALE GENOMIC DNA]</scope>
    <source>
        <strain evidence="12 13">ICH-3</strain>
    </source>
</reference>
<keyword evidence="3 8" id="KW-0349">Heme</keyword>
<keyword evidence="4 9" id="KW-0479">Metal-binding</keyword>
<feature type="domain" description="Cytochrome c" evidence="11">
    <location>
        <begin position="61"/>
        <end position="145"/>
    </location>
</feature>
<feature type="binding site" description="axial binding residue" evidence="9">
    <location>
        <position position="229"/>
    </location>
    <ligand>
        <name>heme c</name>
        <dbReference type="ChEBI" id="CHEBI:61717"/>
        <label>2</label>
    </ligand>
    <ligandPart>
        <name>Fe</name>
        <dbReference type="ChEBI" id="CHEBI:18248"/>
    </ligandPart>
</feature>